<protein>
    <submittedName>
        <fullName evidence="1">Uncharacterized protein</fullName>
    </submittedName>
</protein>
<accession>A0AAW1TS52</accession>
<keyword evidence="2" id="KW-1185">Reference proteome</keyword>
<name>A0AAW1TS52_9CUCU</name>
<comment type="caution">
    <text evidence="1">The sequence shown here is derived from an EMBL/GenBank/DDBJ whole genome shotgun (WGS) entry which is preliminary data.</text>
</comment>
<dbReference type="Proteomes" id="UP001431783">
    <property type="component" value="Unassembled WGS sequence"/>
</dbReference>
<sequence length="120" mass="14093">MELKGLLYPPLMDSNRYRKNESLVKEDKNYPPLDLTSLESDFKMMSDKEEEEEETLVMISLSKKCANYTLRNKFIYLYSILNAKLMLEIRKKDRLDKKNIGFPIGKPITLSDLIELPNSR</sequence>
<proteinExistence type="predicted"/>
<dbReference type="EMBL" id="JARQZJ010000002">
    <property type="protein sequence ID" value="KAK9869984.1"/>
    <property type="molecule type" value="Genomic_DNA"/>
</dbReference>
<evidence type="ECO:0000313" key="2">
    <source>
        <dbReference type="Proteomes" id="UP001431783"/>
    </source>
</evidence>
<gene>
    <name evidence="1" type="ORF">WA026_006081</name>
</gene>
<reference evidence="1 2" key="1">
    <citation type="submission" date="2023-03" db="EMBL/GenBank/DDBJ databases">
        <title>Genome insight into feeding habits of ladybird beetles.</title>
        <authorList>
            <person name="Li H.-S."/>
            <person name="Huang Y.-H."/>
            <person name="Pang H."/>
        </authorList>
    </citation>
    <scope>NUCLEOTIDE SEQUENCE [LARGE SCALE GENOMIC DNA]</scope>
    <source>
        <strain evidence="1">SYSU_2023b</strain>
        <tissue evidence="1">Whole body</tissue>
    </source>
</reference>
<evidence type="ECO:0000313" key="1">
    <source>
        <dbReference type="EMBL" id="KAK9869984.1"/>
    </source>
</evidence>
<dbReference type="AlphaFoldDB" id="A0AAW1TS52"/>
<organism evidence="1 2">
    <name type="scientific">Henosepilachna vigintioctopunctata</name>
    <dbReference type="NCBI Taxonomy" id="420089"/>
    <lineage>
        <taxon>Eukaryota</taxon>
        <taxon>Metazoa</taxon>
        <taxon>Ecdysozoa</taxon>
        <taxon>Arthropoda</taxon>
        <taxon>Hexapoda</taxon>
        <taxon>Insecta</taxon>
        <taxon>Pterygota</taxon>
        <taxon>Neoptera</taxon>
        <taxon>Endopterygota</taxon>
        <taxon>Coleoptera</taxon>
        <taxon>Polyphaga</taxon>
        <taxon>Cucujiformia</taxon>
        <taxon>Coccinelloidea</taxon>
        <taxon>Coccinellidae</taxon>
        <taxon>Epilachninae</taxon>
        <taxon>Epilachnini</taxon>
        <taxon>Henosepilachna</taxon>
    </lineage>
</organism>